<dbReference type="AlphaFoldDB" id="A0A2P2IQB6"/>
<proteinExistence type="predicted"/>
<sequence length="20" mass="2568">MKVEREMSKNFLDWKEANRR</sequence>
<name>A0A2P2IQB6_RHIMU</name>
<organism evidence="2">
    <name type="scientific">Rhizophora mucronata</name>
    <name type="common">Asiatic mangrove</name>
    <dbReference type="NCBI Taxonomy" id="61149"/>
    <lineage>
        <taxon>Eukaryota</taxon>
        <taxon>Viridiplantae</taxon>
        <taxon>Streptophyta</taxon>
        <taxon>Embryophyta</taxon>
        <taxon>Tracheophyta</taxon>
        <taxon>Spermatophyta</taxon>
        <taxon>Magnoliopsida</taxon>
        <taxon>eudicotyledons</taxon>
        <taxon>Gunneridae</taxon>
        <taxon>Pentapetalae</taxon>
        <taxon>rosids</taxon>
        <taxon>fabids</taxon>
        <taxon>Malpighiales</taxon>
        <taxon>Rhizophoraceae</taxon>
        <taxon>Rhizophora</taxon>
    </lineage>
</organism>
<dbReference type="EMBL" id="GGEC01002935">
    <property type="protein sequence ID" value="MBW83418.1"/>
    <property type="molecule type" value="Transcribed_RNA"/>
</dbReference>
<evidence type="ECO:0000256" key="1">
    <source>
        <dbReference type="SAM" id="MobiDB-lite"/>
    </source>
</evidence>
<reference evidence="2" key="1">
    <citation type="submission" date="2018-02" db="EMBL/GenBank/DDBJ databases">
        <title>Rhizophora mucronata_Transcriptome.</title>
        <authorList>
            <person name="Meera S.P."/>
            <person name="Sreeshan A."/>
            <person name="Augustine A."/>
        </authorList>
    </citation>
    <scope>NUCLEOTIDE SEQUENCE</scope>
    <source>
        <tissue evidence="2">Leaf</tissue>
    </source>
</reference>
<accession>A0A2P2IQB6</accession>
<feature type="region of interest" description="Disordered" evidence="1">
    <location>
        <begin position="1"/>
        <end position="20"/>
    </location>
</feature>
<protein>
    <submittedName>
        <fullName evidence="2">Uncharacterized protein</fullName>
    </submittedName>
</protein>
<evidence type="ECO:0000313" key="2">
    <source>
        <dbReference type="EMBL" id="MBW83418.1"/>
    </source>
</evidence>